<evidence type="ECO:0000256" key="2">
    <source>
        <dbReference type="ARBA" id="ARBA00004882"/>
    </source>
</evidence>
<dbReference type="SUPFAM" id="SSF53927">
    <property type="entry name" value="Cytidine deaminase-like"/>
    <property type="match status" value="1"/>
</dbReference>
<dbReference type="GO" id="GO:0009231">
    <property type="term" value="P:riboflavin biosynthetic process"/>
    <property type="evidence" value="ECO:0007669"/>
    <property type="project" value="UniProtKB-UniPathway"/>
</dbReference>
<comment type="catalytic activity">
    <reaction evidence="13">
        <text>5-amino-6-(5-phospho-D-ribitylamino)uracil + NADP(+) = 5-amino-6-(5-phospho-D-ribosylamino)uracil + NADPH + H(+)</text>
        <dbReference type="Rhea" id="RHEA:17845"/>
        <dbReference type="ChEBI" id="CHEBI:15378"/>
        <dbReference type="ChEBI" id="CHEBI:57783"/>
        <dbReference type="ChEBI" id="CHEBI:58349"/>
        <dbReference type="ChEBI" id="CHEBI:58421"/>
        <dbReference type="ChEBI" id="CHEBI:58453"/>
        <dbReference type="EC" id="1.1.1.193"/>
    </reaction>
</comment>
<dbReference type="PIRSF" id="PIRSF006769">
    <property type="entry name" value="RibD"/>
    <property type="match status" value="1"/>
</dbReference>
<feature type="binding site" evidence="15">
    <location>
        <position position="174"/>
    </location>
    <ligand>
        <name>NADP(+)</name>
        <dbReference type="ChEBI" id="CHEBI:58349"/>
    </ligand>
</feature>
<dbReference type="CDD" id="cd01284">
    <property type="entry name" value="Riboflavin_deaminase-reductase"/>
    <property type="match status" value="1"/>
</dbReference>
<dbReference type="UniPathway" id="UPA00275">
    <property type="reaction ID" value="UER00401"/>
</dbReference>
<dbReference type="PROSITE" id="PS00903">
    <property type="entry name" value="CYT_DCMP_DEAMINASES_1"/>
    <property type="match status" value="1"/>
</dbReference>
<dbReference type="EC" id="1.1.1.193" evidence="13"/>
<feature type="binding site" evidence="15">
    <location>
        <begin position="306"/>
        <end position="312"/>
    </location>
    <ligand>
        <name>NADP(+)</name>
        <dbReference type="ChEBI" id="CHEBI:58349"/>
    </ligand>
</feature>
<dbReference type="OrthoDB" id="9800865at2"/>
<dbReference type="GO" id="GO:0008270">
    <property type="term" value="F:zinc ion binding"/>
    <property type="evidence" value="ECO:0007669"/>
    <property type="project" value="InterPro"/>
</dbReference>
<feature type="domain" description="CMP/dCMP-type deaminase" evidence="17">
    <location>
        <begin position="5"/>
        <end position="126"/>
    </location>
</feature>
<accession>A0A4R6VB62</accession>
<feature type="binding site" evidence="15">
    <location>
        <position position="200"/>
    </location>
    <ligand>
        <name>NADP(+)</name>
        <dbReference type="ChEBI" id="CHEBI:58349"/>
    </ligand>
</feature>
<comment type="similarity">
    <text evidence="4 13">In the N-terminal section; belongs to the cytidine and deoxycytidylate deaminase family.</text>
</comment>
<dbReference type="FunFam" id="3.40.140.10:FF:000025">
    <property type="entry name" value="Riboflavin biosynthesis protein RibD"/>
    <property type="match status" value="1"/>
</dbReference>
<evidence type="ECO:0000256" key="11">
    <source>
        <dbReference type="ARBA" id="ARBA00023002"/>
    </source>
</evidence>
<dbReference type="Gene3D" id="3.40.140.10">
    <property type="entry name" value="Cytidine Deaminase, domain 2"/>
    <property type="match status" value="1"/>
</dbReference>
<dbReference type="GO" id="GO:0050661">
    <property type="term" value="F:NADP binding"/>
    <property type="evidence" value="ECO:0007669"/>
    <property type="project" value="InterPro"/>
</dbReference>
<comment type="catalytic activity">
    <reaction evidence="13">
        <text>2,5-diamino-6-hydroxy-4-(5-phosphoribosylamino)-pyrimidine + H2O + H(+) = 5-amino-6-(5-phospho-D-ribosylamino)uracil + NH4(+)</text>
        <dbReference type="Rhea" id="RHEA:21868"/>
        <dbReference type="ChEBI" id="CHEBI:15377"/>
        <dbReference type="ChEBI" id="CHEBI:15378"/>
        <dbReference type="ChEBI" id="CHEBI:28938"/>
        <dbReference type="ChEBI" id="CHEBI:58453"/>
        <dbReference type="ChEBI" id="CHEBI:58614"/>
        <dbReference type="EC" id="3.5.4.26"/>
    </reaction>
</comment>
<feature type="binding site" evidence="15">
    <location>
        <position position="208"/>
    </location>
    <ligand>
        <name>substrate</name>
    </ligand>
</feature>
<keyword evidence="12" id="KW-0511">Multifunctional enzyme</keyword>
<dbReference type="EMBL" id="SNYQ01000005">
    <property type="protein sequence ID" value="TDQ57371.1"/>
    <property type="molecule type" value="Genomic_DNA"/>
</dbReference>
<dbReference type="Proteomes" id="UP000295657">
    <property type="component" value="Unassembled WGS sequence"/>
</dbReference>
<evidence type="ECO:0000256" key="15">
    <source>
        <dbReference type="PIRSR" id="PIRSR006769-2"/>
    </source>
</evidence>
<keyword evidence="19" id="KW-1185">Reference proteome</keyword>
<dbReference type="PANTHER" id="PTHR38011">
    <property type="entry name" value="DIHYDROFOLATE REDUCTASE FAMILY PROTEIN (AFU_ORTHOLOGUE AFUA_8G06820)"/>
    <property type="match status" value="1"/>
</dbReference>
<dbReference type="SUPFAM" id="SSF53597">
    <property type="entry name" value="Dihydrofolate reductase-like"/>
    <property type="match status" value="1"/>
</dbReference>
<dbReference type="InterPro" id="IPR024072">
    <property type="entry name" value="DHFR-like_dom_sf"/>
</dbReference>
<dbReference type="InterPro" id="IPR002125">
    <property type="entry name" value="CMP_dCMP_dom"/>
</dbReference>
<dbReference type="NCBIfam" id="NF008052">
    <property type="entry name" value="PRK10786.1"/>
    <property type="match status" value="1"/>
</dbReference>
<dbReference type="Pfam" id="PF00383">
    <property type="entry name" value="dCMP_cyt_deam_1"/>
    <property type="match status" value="1"/>
</dbReference>
<comment type="pathway">
    <text evidence="3 13">Cofactor biosynthesis; riboflavin biosynthesis; 5-amino-6-(D-ribitylamino)uracil from GTP: step 3/4.</text>
</comment>
<dbReference type="InterPro" id="IPR050765">
    <property type="entry name" value="Riboflavin_Biosynth_HTPR"/>
</dbReference>
<evidence type="ECO:0000256" key="13">
    <source>
        <dbReference type="PIRNR" id="PIRNR006769"/>
    </source>
</evidence>
<dbReference type="GO" id="GO:0008835">
    <property type="term" value="F:diaminohydroxyphosphoribosylaminopyrimidine deaminase activity"/>
    <property type="evidence" value="ECO:0007669"/>
    <property type="project" value="UniProtKB-EC"/>
</dbReference>
<dbReference type="InterPro" id="IPR002734">
    <property type="entry name" value="RibDG_C"/>
</dbReference>
<dbReference type="Gene3D" id="3.40.430.10">
    <property type="entry name" value="Dihydrofolate Reductase, subunit A"/>
    <property type="match status" value="1"/>
</dbReference>
<evidence type="ECO:0000256" key="14">
    <source>
        <dbReference type="PIRSR" id="PIRSR006769-1"/>
    </source>
</evidence>
<keyword evidence="8 13" id="KW-0378">Hydrolase</keyword>
<dbReference type="GO" id="GO:0008703">
    <property type="term" value="F:5-amino-6-(5-phosphoribosylamino)uracil reductase activity"/>
    <property type="evidence" value="ECO:0007669"/>
    <property type="project" value="UniProtKB-EC"/>
</dbReference>
<evidence type="ECO:0000256" key="8">
    <source>
        <dbReference type="ARBA" id="ARBA00022801"/>
    </source>
</evidence>
<evidence type="ECO:0000256" key="1">
    <source>
        <dbReference type="ARBA" id="ARBA00002151"/>
    </source>
</evidence>
<dbReference type="InterPro" id="IPR011549">
    <property type="entry name" value="RibD_C"/>
</dbReference>
<dbReference type="PROSITE" id="PS51747">
    <property type="entry name" value="CYT_DCMP_DEAMINASES_2"/>
    <property type="match status" value="1"/>
</dbReference>
<feature type="binding site" evidence="15">
    <location>
        <position position="158"/>
    </location>
    <ligand>
        <name>NADP(+)</name>
        <dbReference type="ChEBI" id="CHEBI:58349"/>
    </ligand>
</feature>
<evidence type="ECO:0000256" key="5">
    <source>
        <dbReference type="ARBA" id="ARBA00007417"/>
    </source>
</evidence>
<dbReference type="InterPro" id="IPR016192">
    <property type="entry name" value="APOBEC/CMP_deaminase_Zn-bd"/>
</dbReference>
<feature type="binding site" evidence="15">
    <location>
        <position position="188"/>
    </location>
    <ligand>
        <name>substrate</name>
    </ligand>
</feature>
<gene>
    <name evidence="18" type="ORF">EDC45_1431</name>
</gene>
<evidence type="ECO:0000256" key="4">
    <source>
        <dbReference type="ARBA" id="ARBA00005259"/>
    </source>
</evidence>
<feature type="binding site" evidence="15">
    <location>
        <position position="304"/>
    </location>
    <ligand>
        <name>substrate</name>
    </ligand>
</feature>
<comment type="caution">
    <text evidence="18">The sequence shown here is derived from an EMBL/GenBank/DDBJ whole genome shotgun (WGS) entry which is preliminary data.</text>
</comment>
<evidence type="ECO:0000256" key="16">
    <source>
        <dbReference type="PIRSR" id="PIRSR006769-3"/>
    </source>
</evidence>
<dbReference type="Pfam" id="PF01872">
    <property type="entry name" value="RibD_C"/>
    <property type="match status" value="1"/>
</dbReference>
<sequence>MQQLAQDSAFMAQAIELAKKGRFTVAPNPAVGCLLVKGDEIVGQGFHVKAGEPHAEAMALRQAGDKARGATAYVTLEPCAHYGRTPPCALALIQAGVKRVVAAMQDPNPQVAGKGLALLREAGIETAVGVLTQEAEALNKGFLKRMRSGLPFVRLKMAVSIDGKTAMASGESKWITGEAARADVQRERALSAAILSTGSTVAADNPGLNVRWAQLPVEVRAEYPLPALRQPLRIIMDSQSRVCPQHNLFQHREPVWLIGEAERDISAFPDFCRHLTLAPDAGQSKLQALMVELGRRKINDLWVEAGAVFAGALIEQNLVDELILYIAPKLLGHQARDLCVLPHLQKLADAPLWHLHSMTRIDEDLKLVYTLRNA</sequence>
<feature type="active site" description="Proton donor" evidence="14">
    <location>
        <position position="56"/>
    </location>
</feature>
<dbReference type="PANTHER" id="PTHR38011:SF7">
    <property type="entry name" value="2,5-DIAMINO-6-RIBOSYLAMINO-4(3H)-PYRIMIDINONE 5'-PHOSPHATE REDUCTASE"/>
    <property type="match status" value="1"/>
</dbReference>
<evidence type="ECO:0000256" key="3">
    <source>
        <dbReference type="ARBA" id="ARBA00004910"/>
    </source>
</evidence>
<comment type="cofactor">
    <cofactor evidence="13 16">
        <name>Zn(2+)</name>
        <dbReference type="ChEBI" id="CHEBI:29105"/>
    </cofactor>
    <text evidence="13 16">Binds 1 zinc ion.</text>
</comment>
<organism evidence="18 19">
    <name type="scientific">Mesocricetibacter intestinalis</name>
    <dbReference type="NCBI Taxonomy" id="1521930"/>
    <lineage>
        <taxon>Bacteria</taxon>
        <taxon>Pseudomonadati</taxon>
        <taxon>Pseudomonadota</taxon>
        <taxon>Gammaproteobacteria</taxon>
        <taxon>Pasteurellales</taxon>
        <taxon>Pasteurellaceae</taxon>
        <taxon>Mesocricetibacter</taxon>
    </lineage>
</organism>
<feature type="binding site" evidence="16">
    <location>
        <position position="88"/>
    </location>
    <ligand>
        <name>Zn(2+)</name>
        <dbReference type="ChEBI" id="CHEBI:29105"/>
        <note>catalytic</note>
    </ligand>
</feature>
<keyword evidence="10 13" id="KW-0521">NADP</keyword>
<evidence type="ECO:0000256" key="9">
    <source>
        <dbReference type="ARBA" id="ARBA00022833"/>
    </source>
</evidence>
<dbReference type="RefSeq" id="WP_133544920.1">
    <property type="nucleotide sequence ID" value="NZ_SNYQ01000005.1"/>
</dbReference>
<reference evidence="18 19" key="1">
    <citation type="submission" date="2019-03" db="EMBL/GenBank/DDBJ databases">
        <title>Genomic Encyclopedia of Type Strains, Phase IV (KMG-IV): sequencing the most valuable type-strain genomes for metagenomic binning, comparative biology and taxonomic classification.</title>
        <authorList>
            <person name="Goeker M."/>
        </authorList>
    </citation>
    <scope>NUCLEOTIDE SEQUENCE [LARGE SCALE GENOMIC DNA]</scope>
    <source>
        <strain evidence="18 19">DSM 28403</strain>
    </source>
</reference>
<feature type="binding site" evidence="15">
    <location>
        <position position="238"/>
    </location>
    <ligand>
        <name>NADP(+)</name>
        <dbReference type="ChEBI" id="CHEBI:58349"/>
    </ligand>
</feature>
<evidence type="ECO:0000313" key="18">
    <source>
        <dbReference type="EMBL" id="TDQ57371.1"/>
    </source>
</evidence>
<comment type="function">
    <text evidence="1 13">Converts 2,5-diamino-6-(ribosylamino)-4(3h)-pyrimidinone 5'-phosphate into 5-amino-6-(ribosylamino)-2,4(1h,3h)-pyrimidinedione 5'-phosphate.</text>
</comment>
<feature type="binding site" evidence="16">
    <location>
        <position position="54"/>
    </location>
    <ligand>
        <name>Zn(2+)</name>
        <dbReference type="ChEBI" id="CHEBI:29105"/>
        <note>catalytic</note>
    </ligand>
</feature>
<feature type="binding site" evidence="16">
    <location>
        <position position="79"/>
    </location>
    <ligand>
        <name>Zn(2+)</name>
        <dbReference type="ChEBI" id="CHEBI:29105"/>
        <note>catalytic</note>
    </ligand>
</feature>
<comment type="similarity">
    <text evidence="5 13">In the C-terminal section; belongs to the HTP reductase family.</text>
</comment>
<dbReference type="EC" id="3.5.4.26" evidence="13"/>
<proteinExistence type="inferred from homology"/>
<keyword evidence="7 13" id="KW-0479">Metal-binding</keyword>
<evidence type="ECO:0000259" key="17">
    <source>
        <dbReference type="PROSITE" id="PS51747"/>
    </source>
</evidence>
<evidence type="ECO:0000256" key="12">
    <source>
        <dbReference type="ARBA" id="ARBA00023268"/>
    </source>
</evidence>
<dbReference type="InterPro" id="IPR016193">
    <property type="entry name" value="Cytidine_deaminase-like"/>
</dbReference>
<feature type="binding site" evidence="15">
    <location>
        <position position="204"/>
    </location>
    <ligand>
        <name>NADP(+)</name>
        <dbReference type="ChEBI" id="CHEBI:58349"/>
    </ligand>
</feature>
<dbReference type="NCBIfam" id="TIGR00326">
    <property type="entry name" value="eubact_ribD"/>
    <property type="match status" value="1"/>
</dbReference>
<name>A0A4R6VB62_9PAST</name>
<dbReference type="InterPro" id="IPR004794">
    <property type="entry name" value="Eubact_RibD"/>
</dbReference>
<feature type="binding site" evidence="15">
    <location>
        <position position="172"/>
    </location>
    <ligand>
        <name>substrate</name>
    </ligand>
</feature>
<evidence type="ECO:0000256" key="7">
    <source>
        <dbReference type="ARBA" id="ARBA00022723"/>
    </source>
</evidence>
<feature type="binding site" evidence="15">
    <location>
        <position position="211"/>
    </location>
    <ligand>
        <name>substrate</name>
    </ligand>
</feature>
<comment type="pathway">
    <text evidence="2 13">Cofactor biosynthesis; riboflavin biosynthesis; 5-amino-6-(D-ribitylamino)uracil from GTP: step 2/4.</text>
</comment>
<keyword evidence="6 13" id="KW-0686">Riboflavin biosynthesis</keyword>
<keyword evidence="11 13" id="KW-0560">Oxidoreductase</keyword>
<evidence type="ECO:0000313" key="19">
    <source>
        <dbReference type="Proteomes" id="UP000295657"/>
    </source>
</evidence>
<evidence type="ECO:0000256" key="10">
    <source>
        <dbReference type="ARBA" id="ARBA00022857"/>
    </source>
</evidence>
<keyword evidence="9 13" id="KW-0862">Zinc</keyword>
<dbReference type="NCBIfam" id="TIGR00227">
    <property type="entry name" value="ribD_Cterm"/>
    <property type="match status" value="1"/>
</dbReference>
<evidence type="ECO:0000256" key="6">
    <source>
        <dbReference type="ARBA" id="ARBA00022619"/>
    </source>
</evidence>
<dbReference type="AlphaFoldDB" id="A0A4R6VB62"/>
<protein>
    <recommendedName>
        <fullName evidence="13">Riboflavin biosynthesis protein RibD</fullName>
    </recommendedName>
    <domain>
        <recommendedName>
            <fullName evidence="13">Diaminohydroxyphosphoribosylaminopyrimidine deaminase</fullName>
            <shortName evidence="13">DRAP deaminase</shortName>
            <ecNumber evidence="13">3.5.4.26</ecNumber>
        </recommendedName>
        <alternativeName>
            <fullName evidence="13">Riboflavin-specific deaminase</fullName>
        </alternativeName>
    </domain>
    <domain>
        <recommendedName>
            <fullName evidence="13">5-amino-6-(5-phosphoribosylamino)uracil reductase</fullName>
            <ecNumber evidence="13">1.1.1.193</ecNumber>
        </recommendedName>
        <alternativeName>
            <fullName evidence="13">HTP reductase</fullName>
        </alternativeName>
    </domain>
</protein>